<dbReference type="EMBL" id="CACVBM020001385">
    <property type="protein sequence ID" value="CAA7047968.1"/>
    <property type="molecule type" value="Genomic_DNA"/>
</dbReference>
<dbReference type="Proteomes" id="UP000467841">
    <property type="component" value="Unassembled WGS sequence"/>
</dbReference>
<dbReference type="Gene3D" id="3.80.10.10">
    <property type="entry name" value="Ribonuclease Inhibitor"/>
    <property type="match status" value="2"/>
</dbReference>
<dbReference type="SUPFAM" id="SSF52047">
    <property type="entry name" value="RNI-like"/>
    <property type="match status" value="1"/>
</dbReference>
<feature type="domain" description="FBD" evidence="1">
    <location>
        <begin position="205"/>
        <end position="249"/>
    </location>
</feature>
<dbReference type="PANTHER" id="PTHR31900:SF28">
    <property type="entry name" value="FBD DOMAIN-CONTAINING PROTEIN"/>
    <property type="match status" value="1"/>
</dbReference>
<evidence type="ECO:0000259" key="1">
    <source>
        <dbReference type="Pfam" id="PF08387"/>
    </source>
</evidence>
<dbReference type="InterPro" id="IPR050232">
    <property type="entry name" value="FBL13/AtMIF1-like"/>
</dbReference>
<dbReference type="InterPro" id="IPR006566">
    <property type="entry name" value="FBD"/>
</dbReference>
<protein>
    <recommendedName>
        <fullName evidence="1">FBD domain-containing protein</fullName>
    </recommendedName>
</protein>
<keyword evidence="3" id="KW-1185">Reference proteome</keyword>
<evidence type="ECO:0000313" key="2">
    <source>
        <dbReference type="EMBL" id="CAA7047968.1"/>
    </source>
</evidence>
<gene>
    <name evidence="2" type="ORF">MERR_LOCUS35203</name>
</gene>
<name>A0A6D2JV49_9BRAS</name>
<dbReference type="Pfam" id="PF07723">
    <property type="entry name" value="LRR_2"/>
    <property type="match status" value="1"/>
</dbReference>
<dbReference type="InterPro" id="IPR013101">
    <property type="entry name" value="LRR_PRU1-like"/>
</dbReference>
<accession>A0A6D2JV49</accession>
<evidence type="ECO:0000313" key="3">
    <source>
        <dbReference type="Proteomes" id="UP000467841"/>
    </source>
</evidence>
<dbReference type="InterPro" id="IPR032675">
    <property type="entry name" value="LRR_dom_sf"/>
</dbReference>
<reference evidence="2" key="1">
    <citation type="submission" date="2020-01" db="EMBL/GenBank/DDBJ databases">
        <authorList>
            <person name="Mishra B."/>
        </authorList>
    </citation>
    <scope>NUCLEOTIDE SEQUENCE [LARGE SCALE GENOMIC DNA]</scope>
</reference>
<organism evidence="2 3">
    <name type="scientific">Microthlaspi erraticum</name>
    <dbReference type="NCBI Taxonomy" id="1685480"/>
    <lineage>
        <taxon>Eukaryota</taxon>
        <taxon>Viridiplantae</taxon>
        <taxon>Streptophyta</taxon>
        <taxon>Embryophyta</taxon>
        <taxon>Tracheophyta</taxon>
        <taxon>Spermatophyta</taxon>
        <taxon>Magnoliopsida</taxon>
        <taxon>eudicotyledons</taxon>
        <taxon>Gunneridae</taxon>
        <taxon>Pentapetalae</taxon>
        <taxon>rosids</taxon>
        <taxon>malvids</taxon>
        <taxon>Brassicales</taxon>
        <taxon>Brassicaceae</taxon>
        <taxon>Coluteocarpeae</taxon>
        <taxon>Microthlaspi</taxon>
    </lineage>
</organism>
<comment type="caution">
    <text evidence="2">The sequence shown here is derived from an EMBL/GenBank/DDBJ whole genome shotgun (WGS) entry which is preliminary data.</text>
</comment>
<sequence length="254" mass="29882">MTLKLEGAKILVDVSPTVCLPSLKTLQLRFVTYLDEDSPGLLLSHCPVLEDLLIERNDKYDNMRAFVVNVPSLQRLYLHIGPSCSFDGYSIVTPSLKYFKIVDHRDFYSYLFEPMLELEEADIEVKKGIEKILESIKSVRRLSLRSWIISGEELEHLKLRMYRKDWSKLLVWFLENSPKLRVLNLHVGWDSRYKEYEPVDLKNKESTVPECLLRSLETFEFSSYMQTQEQIDFFSFFFKHARCLKSTSIIHQVP</sequence>
<proteinExistence type="predicted"/>
<dbReference type="Pfam" id="PF08387">
    <property type="entry name" value="FBD"/>
    <property type="match status" value="1"/>
</dbReference>
<dbReference type="OrthoDB" id="1112304at2759"/>
<dbReference type="AlphaFoldDB" id="A0A6D2JV49"/>
<dbReference type="PANTHER" id="PTHR31900">
    <property type="entry name" value="F-BOX/RNI SUPERFAMILY PROTEIN-RELATED"/>
    <property type="match status" value="1"/>
</dbReference>